<dbReference type="SUPFAM" id="SSF141371">
    <property type="entry name" value="PilZ domain-like"/>
    <property type="match status" value="1"/>
</dbReference>
<dbReference type="Pfam" id="PF07238">
    <property type="entry name" value="PilZ"/>
    <property type="match status" value="1"/>
</dbReference>
<keyword evidence="3" id="KW-1185">Reference proteome</keyword>
<protein>
    <recommendedName>
        <fullName evidence="1">PilZ domain-containing protein</fullName>
    </recommendedName>
</protein>
<organism evidence="2 3">
    <name type="scientific">Alteromonas australica</name>
    <dbReference type="NCBI Taxonomy" id="589873"/>
    <lineage>
        <taxon>Bacteria</taxon>
        <taxon>Pseudomonadati</taxon>
        <taxon>Pseudomonadota</taxon>
        <taxon>Gammaproteobacteria</taxon>
        <taxon>Alteromonadales</taxon>
        <taxon>Alteromonadaceae</taxon>
        <taxon>Alteromonas/Salinimonas group</taxon>
        <taxon>Alteromonas</taxon>
    </lineage>
</organism>
<gene>
    <name evidence="2" type="ORF">EP13_12585</name>
</gene>
<dbReference type="GO" id="GO:0035438">
    <property type="term" value="F:cyclic-di-GMP binding"/>
    <property type="evidence" value="ECO:0007669"/>
    <property type="project" value="InterPro"/>
</dbReference>
<dbReference type="AlphaFoldDB" id="A0A075P805"/>
<dbReference type="Gene3D" id="2.40.10.220">
    <property type="entry name" value="predicted glycosyltransferase like domains"/>
    <property type="match status" value="1"/>
</dbReference>
<name>A0A075P805_9ALTE</name>
<dbReference type="EMBL" id="CP008849">
    <property type="protein sequence ID" value="AIF99452.1"/>
    <property type="molecule type" value="Genomic_DNA"/>
</dbReference>
<evidence type="ECO:0000313" key="3">
    <source>
        <dbReference type="Proteomes" id="UP000056090"/>
    </source>
</evidence>
<dbReference type="RefSeq" id="WP_044057545.1">
    <property type="nucleotide sequence ID" value="NZ_CAXGHX010000014.1"/>
</dbReference>
<dbReference type="InterPro" id="IPR009875">
    <property type="entry name" value="PilZ_domain"/>
</dbReference>
<feature type="domain" description="PilZ" evidence="1">
    <location>
        <begin position="3"/>
        <end position="109"/>
    </location>
</feature>
<sequence>MVDKRRFTRIELNVPGTLSHEDSQIAVSISDVSLTGIRILAPESALSHLPFDSHIPYTAKFQANEDSPIITLHIEQLYRQNDERKDSVSLGCKVAKMDVDSVSALRRLITLNSEDAHIDEKDLNALIDAVYSKASSASDN</sequence>
<evidence type="ECO:0000259" key="1">
    <source>
        <dbReference type="Pfam" id="PF07238"/>
    </source>
</evidence>
<dbReference type="KEGG" id="aal:EP13_12585"/>
<evidence type="ECO:0000313" key="2">
    <source>
        <dbReference type="EMBL" id="AIF99452.1"/>
    </source>
</evidence>
<dbReference type="GeneID" id="78255739"/>
<accession>A0A075P805</accession>
<dbReference type="eggNOG" id="ENOG5033FB0">
    <property type="taxonomic scope" value="Bacteria"/>
</dbReference>
<dbReference type="Proteomes" id="UP000056090">
    <property type="component" value="Chromosome"/>
</dbReference>
<reference evidence="2 3" key="1">
    <citation type="submission" date="2014-06" db="EMBL/GenBank/DDBJ databases">
        <title>Genomes of Alteromonas australica, a world apart.</title>
        <authorList>
            <person name="Gonzaga A."/>
            <person name="Lopez-Perez M."/>
            <person name="Rodriguez-Valera F."/>
        </authorList>
    </citation>
    <scope>NUCLEOTIDE SEQUENCE [LARGE SCALE GENOMIC DNA]</scope>
    <source>
        <strain evidence="2 3">H 17</strain>
    </source>
</reference>
<proteinExistence type="predicted"/>